<dbReference type="PROSITE" id="PS50110">
    <property type="entry name" value="RESPONSE_REGULATORY"/>
    <property type="match status" value="1"/>
</dbReference>
<dbReference type="InterPro" id="IPR011006">
    <property type="entry name" value="CheY-like_superfamily"/>
</dbReference>
<dbReference type="Pfam" id="PF00072">
    <property type="entry name" value="Response_reg"/>
    <property type="match status" value="1"/>
</dbReference>
<keyword evidence="1" id="KW-0597">Phosphoprotein</keyword>
<dbReference type="KEGG" id="afg:AFULGI_00014960"/>
<dbReference type="PANTHER" id="PTHR43228:SF1">
    <property type="entry name" value="TWO-COMPONENT RESPONSE REGULATOR ARR22"/>
    <property type="match status" value="1"/>
</dbReference>
<evidence type="ECO:0000313" key="3">
    <source>
        <dbReference type="EMBL" id="AIG98263.1"/>
    </source>
</evidence>
<feature type="modified residue" description="4-aspartylphosphate" evidence="1">
    <location>
        <position position="54"/>
    </location>
</feature>
<dbReference type="EMBL" id="CP006577">
    <property type="protein sequence ID" value="AIG98263.1"/>
    <property type="molecule type" value="Genomic_DNA"/>
</dbReference>
<proteinExistence type="predicted"/>
<evidence type="ECO:0000313" key="4">
    <source>
        <dbReference type="Proteomes" id="UP000028501"/>
    </source>
</evidence>
<dbReference type="InterPro" id="IPR052048">
    <property type="entry name" value="ST_Response_Regulator"/>
</dbReference>
<dbReference type="SMART" id="SM00448">
    <property type="entry name" value="REC"/>
    <property type="match status" value="1"/>
</dbReference>
<reference evidence="3 4" key="1">
    <citation type="submission" date="2013-07" db="EMBL/GenBank/DDBJ databases">
        <title>Genome of Archaeoglobus fulgidus.</title>
        <authorList>
            <person name="Fiebig A."/>
            <person name="Birkeland N.-K."/>
        </authorList>
    </citation>
    <scope>NUCLEOTIDE SEQUENCE [LARGE SCALE GENOMIC DNA]</scope>
    <source>
        <strain evidence="3 4">DSM 8774</strain>
    </source>
</reference>
<accession>A0A075WL13</accession>
<name>A0A075WL13_ARCFL</name>
<dbReference type="AlphaFoldDB" id="A0A075WL13"/>
<dbReference type="PANTHER" id="PTHR43228">
    <property type="entry name" value="TWO-COMPONENT RESPONSE REGULATOR"/>
    <property type="match status" value="1"/>
</dbReference>
<feature type="domain" description="Response regulatory" evidence="2">
    <location>
        <begin position="6"/>
        <end position="118"/>
    </location>
</feature>
<dbReference type="SUPFAM" id="SSF52172">
    <property type="entry name" value="CheY-like"/>
    <property type="match status" value="1"/>
</dbReference>
<organism evidence="3 4">
    <name type="scientific">Archaeoglobus fulgidus DSM 8774</name>
    <dbReference type="NCBI Taxonomy" id="1344584"/>
    <lineage>
        <taxon>Archaea</taxon>
        <taxon>Methanobacteriati</taxon>
        <taxon>Methanobacteriota</taxon>
        <taxon>Archaeoglobi</taxon>
        <taxon>Archaeoglobales</taxon>
        <taxon>Archaeoglobaceae</taxon>
        <taxon>Archaeoglobus</taxon>
    </lineage>
</organism>
<dbReference type="Gene3D" id="3.40.50.2300">
    <property type="match status" value="1"/>
</dbReference>
<dbReference type="RefSeq" id="WP_010878881.1">
    <property type="nucleotide sequence ID" value="NZ_CP006577.1"/>
</dbReference>
<sequence length="122" mass="13852">MKQKPRVLIVEDDAAILEAVQLMISDRYNLLTATNGEEAVRLYKMFKPDIVLMDIAMPVMDGVEAAKEIKKFDPDAKIIGITAYARRRGQELLDAGALEILEKPFTRKKLLETIEKYLPSEE</sequence>
<gene>
    <name evidence="3" type="ORF">AFULGI_00014960</name>
</gene>
<dbReference type="HOGENOM" id="CLU_000445_69_15_2"/>
<evidence type="ECO:0000256" key="1">
    <source>
        <dbReference type="PROSITE-ProRule" id="PRU00169"/>
    </source>
</evidence>
<dbReference type="Proteomes" id="UP000028501">
    <property type="component" value="Chromosome"/>
</dbReference>
<evidence type="ECO:0000259" key="2">
    <source>
        <dbReference type="PROSITE" id="PS50110"/>
    </source>
</evidence>
<dbReference type="GeneID" id="24794995"/>
<protein>
    <submittedName>
        <fullName evidence="3">Response regulator</fullName>
    </submittedName>
</protein>
<dbReference type="GO" id="GO:0000160">
    <property type="term" value="P:phosphorelay signal transduction system"/>
    <property type="evidence" value="ECO:0007669"/>
    <property type="project" value="InterPro"/>
</dbReference>
<dbReference type="InterPro" id="IPR001789">
    <property type="entry name" value="Sig_transdc_resp-reg_receiver"/>
</dbReference>